<reference evidence="2 3" key="1">
    <citation type="journal article" date="2019" name="Sci. Rep.">
        <title>A high-quality genome of Eragrostis curvula grass provides insights into Poaceae evolution and supports new strategies to enhance forage quality.</title>
        <authorList>
            <person name="Carballo J."/>
            <person name="Santos B.A.C.M."/>
            <person name="Zappacosta D."/>
            <person name="Garbus I."/>
            <person name="Selva J.P."/>
            <person name="Gallo C.A."/>
            <person name="Diaz A."/>
            <person name="Albertini E."/>
            <person name="Caccamo M."/>
            <person name="Echenique V."/>
        </authorList>
    </citation>
    <scope>NUCLEOTIDE SEQUENCE [LARGE SCALE GENOMIC DNA]</scope>
    <source>
        <strain evidence="3">cv. Victoria</strain>
        <tissue evidence="2">Leaf</tissue>
    </source>
</reference>
<evidence type="ECO:0000313" key="3">
    <source>
        <dbReference type="Proteomes" id="UP000324897"/>
    </source>
</evidence>
<feature type="signal peptide" evidence="1">
    <location>
        <begin position="1"/>
        <end position="16"/>
    </location>
</feature>
<comment type="caution">
    <text evidence="2">The sequence shown here is derived from an EMBL/GenBank/DDBJ whole genome shotgun (WGS) entry which is preliminary data.</text>
</comment>
<sequence length="133" mass="14712">MPTLLLLRDLLDVLLSRGILRCFLRVQQNALDGSGGLQAWVTLTAARCRKGILVLGSLLSLKHQRCVFLSTSTSERPDVSSRHVDIKFSFVPVVIDGNYIVIISETLKSFVCSNFHSGAVMKVTNSEMTTTTW</sequence>
<proteinExistence type="predicted"/>
<dbReference type="Gramene" id="TVU43636">
    <property type="protein sequence ID" value="TVU43636"/>
    <property type="gene ID" value="EJB05_10122"/>
</dbReference>
<dbReference type="AlphaFoldDB" id="A0A5J9W6N7"/>
<accession>A0A5J9W6N7</accession>
<evidence type="ECO:0000313" key="2">
    <source>
        <dbReference type="EMBL" id="TVU43636.1"/>
    </source>
</evidence>
<keyword evidence="3" id="KW-1185">Reference proteome</keyword>
<name>A0A5J9W6N7_9POAL</name>
<organism evidence="2 3">
    <name type="scientific">Eragrostis curvula</name>
    <name type="common">weeping love grass</name>
    <dbReference type="NCBI Taxonomy" id="38414"/>
    <lineage>
        <taxon>Eukaryota</taxon>
        <taxon>Viridiplantae</taxon>
        <taxon>Streptophyta</taxon>
        <taxon>Embryophyta</taxon>
        <taxon>Tracheophyta</taxon>
        <taxon>Spermatophyta</taxon>
        <taxon>Magnoliopsida</taxon>
        <taxon>Liliopsida</taxon>
        <taxon>Poales</taxon>
        <taxon>Poaceae</taxon>
        <taxon>PACMAD clade</taxon>
        <taxon>Chloridoideae</taxon>
        <taxon>Eragrostideae</taxon>
        <taxon>Eragrostidinae</taxon>
        <taxon>Eragrostis</taxon>
    </lineage>
</organism>
<evidence type="ECO:0000256" key="1">
    <source>
        <dbReference type="SAM" id="SignalP"/>
    </source>
</evidence>
<dbReference type="Proteomes" id="UP000324897">
    <property type="component" value="Unassembled WGS sequence"/>
</dbReference>
<gene>
    <name evidence="2" type="ORF">EJB05_10122</name>
</gene>
<evidence type="ECO:0008006" key="4">
    <source>
        <dbReference type="Google" id="ProtNLM"/>
    </source>
</evidence>
<dbReference type="EMBL" id="RWGY01000005">
    <property type="protein sequence ID" value="TVU43636.1"/>
    <property type="molecule type" value="Genomic_DNA"/>
</dbReference>
<feature type="chain" id="PRO_5023943958" description="Secreted protein" evidence="1">
    <location>
        <begin position="17"/>
        <end position="133"/>
    </location>
</feature>
<protein>
    <recommendedName>
        <fullName evidence="4">Secreted protein</fullName>
    </recommendedName>
</protein>
<keyword evidence="1" id="KW-0732">Signal</keyword>